<protein>
    <submittedName>
        <fullName evidence="1">Uncharacterized protein</fullName>
    </submittedName>
</protein>
<proteinExistence type="predicted"/>
<reference evidence="1 2" key="1">
    <citation type="submission" date="2020-04" db="EMBL/GenBank/DDBJ databases">
        <title>Pseudoalteromonas caenipelagi sp. nov., isolated from a tidal flat.</title>
        <authorList>
            <person name="Park S."/>
            <person name="Yoon J.-H."/>
        </authorList>
    </citation>
    <scope>NUCLEOTIDE SEQUENCE [LARGE SCALE GENOMIC DNA]</scope>
    <source>
        <strain evidence="1 2">JBTF-M23</strain>
    </source>
</reference>
<comment type="caution">
    <text evidence="1">The sequence shown here is derived from an EMBL/GenBank/DDBJ whole genome shotgun (WGS) entry which is preliminary data.</text>
</comment>
<gene>
    <name evidence="1" type="ORF">HG263_19040</name>
</gene>
<evidence type="ECO:0000313" key="1">
    <source>
        <dbReference type="EMBL" id="NOU52603.1"/>
    </source>
</evidence>
<dbReference type="RefSeq" id="WP_171627661.1">
    <property type="nucleotide sequence ID" value="NZ_JABBPG010000010.1"/>
</dbReference>
<dbReference type="AlphaFoldDB" id="A0A849VJG8"/>
<keyword evidence="2" id="KW-1185">Reference proteome</keyword>
<dbReference type="EMBL" id="JABBPG010000010">
    <property type="protein sequence ID" value="NOU52603.1"/>
    <property type="molecule type" value="Genomic_DNA"/>
</dbReference>
<evidence type="ECO:0000313" key="2">
    <source>
        <dbReference type="Proteomes" id="UP000586305"/>
    </source>
</evidence>
<dbReference type="Proteomes" id="UP000586305">
    <property type="component" value="Unassembled WGS sequence"/>
</dbReference>
<sequence length="165" mass="19360">MSLIDILNEQIGQSEPKEETLPAWVNPENGSKKAYDAINELKLEKLSYIKTHYLVADFKAKKRYKITQIEVAKKITMARTGLFTHGSYSNDLNKYLTEVNEVLENEKINRVKPKGLNACSKEEVINKARNYKDGEDYWKNRRLLEFYEDLIAKMPFKDRRILRLT</sequence>
<name>A0A849VJG8_9GAMM</name>
<accession>A0A849VJG8</accession>
<organism evidence="1 2">
    <name type="scientific">Pseudoalteromonas caenipelagi</name>
    <dbReference type="NCBI Taxonomy" id="2726988"/>
    <lineage>
        <taxon>Bacteria</taxon>
        <taxon>Pseudomonadati</taxon>
        <taxon>Pseudomonadota</taxon>
        <taxon>Gammaproteobacteria</taxon>
        <taxon>Alteromonadales</taxon>
        <taxon>Pseudoalteromonadaceae</taxon>
        <taxon>Pseudoalteromonas</taxon>
    </lineage>
</organism>